<protein>
    <submittedName>
        <fullName evidence="2">Glycosyltransferase family 2 protein</fullName>
    </submittedName>
</protein>
<gene>
    <name evidence="2" type="ORF">LU297_05040</name>
</gene>
<feature type="domain" description="Glycosyltransferase 2-like" evidence="1">
    <location>
        <begin position="27"/>
        <end position="122"/>
    </location>
</feature>
<dbReference type="SUPFAM" id="SSF53448">
    <property type="entry name" value="Nucleotide-diphospho-sugar transferases"/>
    <property type="match status" value="1"/>
</dbReference>
<dbReference type="CDD" id="cd00761">
    <property type="entry name" value="Glyco_tranf_GTA_type"/>
    <property type="match status" value="1"/>
</dbReference>
<dbReference type="EMBL" id="CP089977">
    <property type="protein sequence ID" value="UXZ04002.1"/>
    <property type="molecule type" value="Genomic_DNA"/>
</dbReference>
<evidence type="ECO:0000313" key="2">
    <source>
        <dbReference type="EMBL" id="UXZ04002.1"/>
    </source>
</evidence>
<dbReference type="Proteomes" id="UP001063782">
    <property type="component" value="Chromosome"/>
</dbReference>
<dbReference type="InterPro" id="IPR001173">
    <property type="entry name" value="Glyco_trans_2-like"/>
</dbReference>
<accession>A0ABY6F1Q1</accession>
<dbReference type="PANTHER" id="PTHR43685">
    <property type="entry name" value="GLYCOSYLTRANSFERASE"/>
    <property type="match status" value="1"/>
</dbReference>
<organism evidence="2 3">
    <name type="scientific">Moraxella nasicaprae</name>
    <dbReference type="NCBI Taxonomy" id="2904122"/>
    <lineage>
        <taxon>Bacteria</taxon>
        <taxon>Pseudomonadati</taxon>
        <taxon>Pseudomonadota</taxon>
        <taxon>Gammaproteobacteria</taxon>
        <taxon>Moraxellales</taxon>
        <taxon>Moraxellaceae</taxon>
        <taxon>Moraxella</taxon>
    </lineage>
</organism>
<keyword evidence="3" id="KW-1185">Reference proteome</keyword>
<evidence type="ECO:0000259" key="1">
    <source>
        <dbReference type="Pfam" id="PF00535"/>
    </source>
</evidence>
<dbReference type="Pfam" id="PF00535">
    <property type="entry name" value="Glycos_transf_2"/>
    <property type="match status" value="1"/>
</dbReference>
<sequence>MSPPHACNNFTPLTTQEDNMDTPTLDVIIPCYNAQSTLNRAVSSVLHQAACQRIILINDGSSDDTATMIDEFAKKFPNKIKALHLPTNGGVALARNWGVLHSEADLVAFLDADDEYQPSALDIVPQVFAQLPNLSLIRLKLIPINLADRYHQHPNFAKVWDIAQMTGAGNTVFRKGLFLACGGFPTDTLFRQFGGEDGALGIALAESTMVGTLFGDAHLGVLNHCREGMHAQRLLDGYLFGQSDPNIDANTIATANAISQRIKRQLASISPIIGQTNIGRRELMVQYAQD</sequence>
<proteinExistence type="predicted"/>
<evidence type="ECO:0000313" key="3">
    <source>
        <dbReference type="Proteomes" id="UP001063782"/>
    </source>
</evidence>
<dbReference type="Gene3D" id="3.90.550.10">
    <property type="entry name" value="Spore Coat Polysaccharide Biosynthesis Protein SpsA, Chain A"/>
    <property type="match status" value="1"/>
</dbReference>
<name>A0ABY6F1Q1_9GAMM</name>
<reference evidence="2" key="1">
    <citation type="submission" date="2021-12" db="EMBL/GenBank/DDBJ databases">
        <title>taxonomy of Moraxella sp. ZY201224.</title>
        <authorList>
            <person name="Li F."/>
        </authorList>
    </citation>
    <scope>NUCLEOTIDE SEQUENCE</scope>
    <source>
        <strain evidence="2">ZY201224</strain>
    </source>
</reference>
<dbReference type="RefSeq" id="WP_263075477.1">
    <property type="nucleotide sequence ID" value="NZ_CP089977.1"/>
</dbReference>
<dbReference type="InterPro" id="IPR029044">
    <property type="entry name" value="Nucleotide-diphossugar_trans"/>
</dbReference>
<dbReference type="PANTHER" id="PTHR43685:SF2">
    <property type="entry name" value="GLYCOSYLTRANSFERASE 2-LIKE DOMAIN-CONTAINING PROTEIN"/>
    <property type="match status" value="1"/>
</dbReference>
<dbReference type="InterPro" id="IPR050834">
    <property type="entry name" value="Glycosyltransf_2"/>
</dbReference>